<dbReference type="PANTHER" id="PTHR45036">
    <property type="entry name" value="METHYLTRANSFERASE LIKE 7B"/>
    <property type="match status" value="1"/>
</dbReference>
<organism evidence="3 4">
    <name type="scientific">Trichonephila clavata</name>
    <name type="common">Joro spider</name>
    <name type="synonym">Nephila clavata</name>
    <dbReference type="NCBI Taxonomy" id="2740835"/>
    <lineage>
        <taxon>Eukaryota</taxon>
        <taxon>Metazoa</taxon>
        <taxon>Ecdysozoa</taxon>
        <taxon>Arthropoda</taxon>
        <taxon>Chelicerata</taxon>
        <taxon>Arachnida</taxon>
        <taxon>Araneae</taxon>
        <taxon>Araneomorphae</taxon>
        <taxon>Entelegynae</taxon>
        <taxon>Araneoidea</taxon>
        <taxon>Nephilidae</taxon>
        <taxon>Trichonephila</taxon>
    </lineage>
</organism>
<dbReference type="EMBL" id="BMAO01007386">
    <property type="protein sequence ID" value="GFR15551.1"/>
    <property type="molecule type" value="Genomic_DNA"/>
</dbReference>
<dbReference type="Gene3D" id="3.40.50.150">
    <property type="entry name" value="Vaccinia Virus protein VP39"/>
    <property type="match status" value="1"/>
</dbReference>
<keyword evidence="4" id="KW-1185">Reference proteome</keyword>
<keyword evidence="1" id="KW-1133">Transmembrane helix</keyword>
<dbReference type="GO" id="GO:0008757">
    <property type="term" value="F:S-adenosylmethionine-dependent methyltransferase activity"/>
    <property type="evidence" value="ECO:0007669"/>
    <property type="project" value="InterPro"/>
</dbReference>
<dbReference type="InterPro" id="IPR013216">
    <property type="entry name" value="Methyltransf_11"/>
</dbReference>
<accession>A0A8X6LLX8</accession>
<evidence type="ECO:0000256" key="1">
    <source>
        <dbReference type="SAM" id="Phobius"/>
    </source>
</evidence>
<feature type="domain" description="Methyltransferase type 11" evidence="2">
    <location>
        <begin position="99"/>
        <end position="196"/>
    </location>
</feature>
<keyword evidence="3" id="KW-0808">Transferase</keyword>
<dbReference type="PANTHER" id="PTHR45036:SF1">
    <property type="entry name" value="METHYLTRANSFERASE LIKE 7A"/>
    <property type="match status" value="1"/>
</dbReference>
<dbReference type="OrthoDB" id="416496at2759"/>
<gene>
    <name evidence="3" type="primary">METTL7A</name>
    <name evidence="3" type="ORF">TNCT_175511</name>
</gene>
<dbReference type="Pfam" id="PF08241">
    <property type="entry name" value="Methyltransf_11"/>
    <property type="match status" value="1"/>
</dbReference>
<keyword evidence="1" id="KW-0472">Membrane</keyword>
<dbReference type="SUPFAM" id="SSF53335">
    <property type="entry name" value="S-adenosyl-L-methionine-dependent methyltransferases"/>
    <property type="match status" value="1"/>
</dbReference>
<feature type="transmembrane region" description="Helical" evidence="1">
    <location>
        <begin position="20"/>
        <end position="47"/>
    </location>
</feature>
<proteinExistence type="predicted"/>
<sequence length="269" mass="31223">MTNNIKSYLETERMNAVFFSILYICIGFIWWLIALTVGLPLTLLLMLSDKFRSSFFTWVYVNIAVPLQRREVYVIRNKVFQILKDSLVNKNSLLPLEILEIGVGHGPNLKFYPEKCNLTVLDKNKYFEKEFTKNKNKYPQVSYQKTVIQPAECMKGVEDNSFDVVVSTFFHCSCDDSAAVLREVKRVLKPGGKYLFLDHTGFPEGDIGLFIQRFFNPLWSLIFDGCYLDKNPSKQIKEAGFSDVQFLKHISLNFRRYLLRHQVLGIATK</sequence>
<dbReference type="Proteomes" id="UP000887116">
    <property type="component" value="Unassembled WGS sequence"/>
</dbReference>
<dbReference type="AlphaFoldDB" id="A0A8X6LLX8"/>
<dbReference type="InterPro" id="IPR029063">
    <property type="entry name" value="SAM-dependent_MTases_sf"/>
</dbReference>
<dbReference type="GO" id="GO:0032259">
    <property type="term" value="P:methylation"/>
    <property type="evidence" value="ECO:0007669"/>
    <property type="project" value="UniProtKB-KW"/>
</dbReference>
<dbReference type="CDD" id="cd02440">
    <property type="entry name" value="AdoMet_MTases"/>
    <property type="match status" value="1"/>
</dbReference>
<keyword evidence="3" id="KW-0489">Methyltransferase</keyword>
<protein>
    <submittedName>
        <fullName evidence="3">Methyltransferase-like protein 7A</fullName>
    </submittedName>
</protein>
<name>A0A8X6LLX8_TRICU</name>
<comment type="caution">
    <text evidence="3">The sequence shown here is derived from an EMBL/GenBank/DDBJ whole genome shotgun (WGS) entry which is preliminary data.</text>
</comment>
<evidence type="ECO:0000313" key="4">
    <source>
        <dbReference type="Proteomes" id="UP000887116"/>
    </source>
</evidence>
<dbReference type="InterPro" id="IPR052356">
    <property type="entry name" value="Thiol_S-MT"/>
</dbReference>
<evidence type="ECO:0000313" key="3">
    <source>
        <dbReference type="EMBL" id="GFR15551.1"/>
    </source>
</evidence>
<evidence type="ECO:0000259" key="2">
    <source>
        <dbReference type="Pfam" id="PF08241"/>
    </source>
</evidence>
<reference evidence="3" key="1">
    <citation type="submission" date="2020-07" db="EMBL/GenBank/DDBJ databases">
        <title>Multicomponent nature underlies the extraordinary mechanical properties of spider dragline silk.</title>
        <authorList>
            <person name="Kono N."/>
            <person name="Nakamura H."/>
            <person name="Mori M."/>
            <person name="Yoshida Y."/>
            <person name="Ohtoshi R."/>
            <person name="Malay A.D."/>
            <person name="Moran D.A.P."/>
            <person name="Tomita M."/>
            <person name="Numata K."/>
            <person name="Arakawa K."/>
        </authorList>
    </citation>
    <scope>NUCLEOTIDE SEQUENCE</scope>
</reference>
<keyword evidence="1" id="KW-0812">Transmembrane</keyword>